<dbReference type="Gene3D" id="3.90.1200.10">
    <property type="match status" value="1"/>
</dbReference>
<organism evidence="1 2">
    <name type="scientific">Paenibacillus phytorum</name>
    <dbReference type="NCBI Taxonomy" id="2654977"/>
    <lineage>
        <taxon>Bacteria</taxon>
        <taxon>Bacillati</taxon>
        <taxon>Bacillota</taxon>
        <taxon>Bacilli</taxon>
        <taxon>Bacillales</taxon>
        <taxon>Paenibacillaceae</taxon>
        <taxon>Paenibacillus</taxon>
    </lineage>
</organism>
<gene>
    <name evidence="1" type="ORF">GC098_06190</name>
</gene>
<dbReference type="Pfam" id="PF04655">
    <property type="entry name" value="APH_6_hur"/>
    <property type="match status" value="1"/>
</dbReference>
<dbReference type="InterPro" id="IPR006748">
    <property type="entry name" value="NH2Glyco/OHUrea_AB-resist_kin"/>
</dbReference>
<sequence length="299" mass="34407">MSSLPKQFVQRLRDVHKVKAEEWLRDFDMLIYDCEKRWQMKMMPPFDLSFNFVAPAVRKDGTEVVVKLVIPGDEFVSEVDALTLFNGNGIVKIIDVDIAKGILILERLIPGQTLASLENEEEAAHIASQVMKKLWIPAPSNLSSIPTTRYMEEKLINIYKRNTEGLGPITKEILQEAVDTYRSMNAMPDKPFLLHGDLHHYNILMAAREPWLAIDPKGLIGDREYDVIQYLLNKLPNGDSTHVIEKRIDIFVKELNLDKKRILSWGFAHSVLATCWTVQEDGRYSEPFFDAIHVFKRLK</sequence>
<dbReference type="Proteomes" id="UP000616779">
    <property type="component" value="Unassembled WGS sequence"/>
</dbReference>
<accession>A0ABX1XRI0</accession>
<protein>
    <recommendedName>
        <fullName evidence="3">Hydrogenase expression protein HypB</fullName>
    </recommendedName>
</protein>
<evidence type="ECO:0008006" key="3">
    <source>
        <dbReference type="Google" id="ProtNLM"/>
    </source>
</evidence>
<dbReference type="SUPFAM" id="SSF56112">
    <property type="entry name" value="Protein kinase-like (PK-like)"/>
    <property type="match status" value="1"/>
</dbReference>
<keyword evidence="2" id="KW-1185">Reference proteome</keyword>
<dbReference type="RefSeq" id="WP_171642030.1">
    <property type="nucleotide sequence ID" value="NZ_WHOA01000038.1"/>
</dbReference>
<comment type="caution">
    <text evidence="1">The sequence shown here is derived from an EMBL/GenBank/DDBJ whole genome shotgun (WGS) entry which is preliminary data.</text>
</comment>
<dbReference type="InterPro" id="IPR011009">
    <property type="entry name" value="Kinase-like_dom_sf"/>
</dbReference>
<reference evidence="1 2" key="1">
    <citation type="submission" date="2019-10" db="EMBL/GenBank/DDBJ databases">
        <title>Description of Paenibacillus terrestris sp. nov.</title>
        <authorList>
            <person name="Carlier A."/>
            <person name="Qi S."/>
        </authorList>
    </citation>
    <scope>NUCLEOTIDE SEQUENCE [LARGE SCALE GENOMIC DNA]</scope>
    <source>
        <strain evidence="1 2">LMG 31458</strain>
    </source>
</reference>
<evidence type="ECO:0000313" key="2">
    <source>
        <dbReference type="Proteomes" id="UP000616779"/>
    </source>
</evidence>
<dbReference type="EMBL" id="WHOA01000038">
    <property type="protein sequence ID" value="NOU71024.1"/>
    <property type="molecule type" value="Genomic_DNA"/>
</dbReference>
<name>A0ABX1XRI0_9BACL</name>
<evidence type="ECO:0000313" key="1">
    <source>
        <dbReference type="EMBL" id="NOU71024.1"/>
    </source>
</evidence>
<proteinExistence type="predicted"/>